<dbReference type="OrthoDB" id="7042322at2759"/>
<dbReference type="Gene3D" id="3.90.1150.10">
    <property type="entry name" value="Aspartate Aminotransferase, domain 1"/>
    <property type="match status" value="1"/>
</dbReference>
<evidence type="ECO:0000313" key="1">
    <source>
        <dbReference type="EMBL" id="KAF0935570.1"/>
    </source>
</evidence>
<organism evidence="1 2">
    <name type="scientific">Oryza meyeriana var. granulata</name>
    <dbReference type="NCBI Taxonomy" id="110450"/>
    <lineage>
        <taxon>Eukaryota</taxon>
        <taxon>Viridiplantae</taxon>
        <taxon>Streptophyta</taxon>
        <taxon>Embryophyta</taxon>
        <taxon>Tracheophyta</taxon>
        <taxon>Spermatophyta</taxon>
        <taxon>Magnoliopsida</taxon>
        <taxon>Liliopsida</taxon>
        <taxon>Poales</taxon>
        <taxon>Poaceae</taxon>
        <taxon>BOP clade</taxon>
        <taxon>Oryzoideae</taxon>
        <taxon>Oryzeae</taxon>
        <taxon>Oryzinae</taxon>
        <taxon>Oryza</taxon>
        <taxon>Oryza meyeriana</taxon>
    </lineage>
</organism>
<dbReference type="InterPro" id="IPR015422">
    <property type="entry name" value="PyrdxlP-dep_Trfase_small"/>
</dbReference>
<reference evidence="1 2" key="1">
    <citation type="submission" date="2019-11" db="EMBL/GenBank/DDBJ databases">
        <title>Whole genome sequence of Oryza granulata.</title>
        <authorList>
            <person name="Li W."/>
        </authorList>
    </citation>
    <scope>NUCLEOTIDE SEQUENCE [LARGE SCALE GENOMIC DNA]</scope>
    <source>
        <strain evidence="2">cv. Menghai</strain>
        <tissue evidence="1">Leaf</tissue>
    </source>
</reference>
<gene>
    <name evidence="1" type="ORF">E2562_034443</name>
</gene>
<keyword evidence="2" id="KW-1185">Reference proteome</keyword>
<evidence type="ECO:0000313" key="2">
    <source>
        <dbReference type="Proteomes" id="UP000479710"/>
    </source>
</evidence>
<dbReference type="AlphaFoldDB" id="A0A6G1FF66"/>
<comment type="caution">
    <text evidence="1">The sequence shown here is derived from an EMBL/GenBank/DDBJ whole genome shotgun (WGS) entry which is preliminary data.</text>
</comment>
<name>A0A6G1FF66_9ORYZ</name>
<dbReference type="EMBL" id="SPHZ02000001">
    <property type="protein sequence ID" value="KAF0935570.1"/>
    <property type="molecule type" value="Genomic_DNA"/>
</dbReference>
<accession>A0A6G1FF66</accession>
<sequence length="68" mass="7985">MKNWLRITFAVDPQLLADGLERTKSFCQRHGNIKEDNSSIILLDLLMQQSNHSLKVPWKMTWVLVYNV</sequence>
<proteinExistence type="predicted"/>
<protein>
    <submittedName>
        <fullName evidence="1">Uncharacterized protein</fullName>
    </submittedName>
</protein>
<dbReference type="Proteomes" id="UP000479710">
    <property type="component" value="Unassembled WGS sequence"/>
</dbReference>